<dbReference type="Gene3D" id="2.100.10.30">
    <property type="entry name" value="Jacalin-like lectin domain"/>
    <property type="match status" value="2"/>
</dbReference>
<evidence type="ECO:0000313" key="4">
    <source>
        <dbReference type="Proteomes" id="UP000036987"/>
    </source>
</evidence>
<proteinExistence type="predicted"/>
<name>A0A0K9PBH8_ZOSMR</name>
<dbReference type="SUPFAM" id="SSF51101">
    <property type="entry name" value="Mannose-binding lectins"/>
    <property type="match status" value="2"/>
</dbReference>
<dbReference type="PANTHER" id="PTHR47293">
    <property type="entry name" value="JACALIN-RELATED LECTIN 3"/>
    <property type="match status" value="1"/>
</dbReference>
<evidence type="ECO:0000313" key="3">
    <source>
        <dbReference type="EMBL" id="KMZ66324.1"/>
    </source>
</evidence>
<feature type="domain" description="Jacalin-type lectin" evidence="2">
    <location>
        <begin position="1"/>
        <end position="108"/>
    </location>
</feature>
<dbReference type="PANTHER" id="PTHR47293:SF15">
    <property type="entry name" value="JACALIN-RELATED LECTIN 19"/>
    <property type="match status" value="1"/>
</dbReference>
<protein>
    <recommendedName>
        <fullName evidence="2">Jacalin-type lectin domain-containing protein</fullName>
    </recommendedName>
</protein>
<dbReference type="OrthoDB" id="630385at2759"/>
<organism evidence="3 4">
    <name type="scientific">Zostera marina</name>
    <name type="common">Eelgrass</name>
    <dbReference type="NCBI Taxonomy" id="29655"/>
    <lineage>
        <taxon>Eukaryota</taxon>
        <taxon>Viridiplantae</taxon>
        <taxon>Streptophyta</taxon>
        <taxon>Embryophyta</taxon>
        <taxon>Tracheophyta</taxon>
        <taxon>Spermatophyta</taxon>
        <taxon>Magnoliopsida</taxon>
        <taxon>Liliopsida</taxon>
        <taxon>Zosteraceae</taxon>
        <taxon>Zostera</taxon>
    </lineage>
</organism>
<dbReference type="GO" id="GO:0030246">
    <property type="term" value="F:carbohydrate binding"/>
    <property type="evidence" value="ECO:0007669"/>
    <property type="project" value="UniProtKB-KW"/>
</dbReference>
<gene>
    <name evidence="3" type="ORF">ZOSMA_2G03410</name>
</gene>
<keyword evidence="1" id="KW-0430">Lectin</keyword>
<dbReference type="STRING" id="29655.A0A0K9PBH8"/>
<dbReference type="Pfam" id="PF01419">
    <property type="entry name" value="Jacalin"/>
    <property type="match status" value="2"/>
</dbReference>
<dbReference type="Proteomes" id="UP000036987">
    <property type="component" value="Unassembled WGS sequence"/>
</dbReference>
<dbReference type="AlphaFoldDB" id="A0A0K9PBH8"/>
<reference evidence="4" key="1">
    <citation type="journal article" date="2016" name="Nature">
        <title>The genome of the seagrass Zostera marina reveals angiosperm adaptation to the sea.</title>
        <authorList>
            <person name="Olsen J.L."/>
            <person name="Rouze P."/>
            <person name="Verhelst B."/>
            <person name="Lin Y.-C."/>
            <person name="Bayer T."/>
            <person name="Collen J."/>
            <person name="Dattolo E."/>
            <person name="De Paoli E."/>
            <person name="Dittami S."/>
            <person name="Maumus F."/>
            <person name="Michel G."/>
            <person name="Kersting A."/>
            <person name="Lauritano C."/>
            <person name="Lohaus R."/>
            <person name="Toepel M."/>
            <person name="Tonon T."/>
            <person name="Vanneste K."/>
            <person name="Amirebrahimi M."/>
            <person name="Brakel J."/>
            <person name="Bostroem C."/>
            <person name="Chovatia M."/>
            <person name="Grimwood J."/>
            <person name="Jenkins J.W."/>
            <person name="Jueterbock A."/>
            <person name="Mraz A."/>
            <person name="Stam W.T."/>
            <person name="Tice H."/>
            <person name="Bornberg-Bauer E."/>
            <person name="Green P.J."/>
            <person name="Pearson G.A."/>
            <person name="Procaccini G."/>
            <person name="Duarte C.M."/>
            <person name="Schmutz J."/>
            <person name="Reusch T.B.H."/>
            <person name="Van de Peer Y."/>
        </authorList>
    </citation>
    <scope>NUCLEOTIDE SEQUENCE [LARGE SCALE GENOMIC DNA]</scope>
    <source>
        <strain evidence="4">cv. Finnish</strain>
    </source>
</reference>
<dbReference type="SMART" id="SM00915">
    <property type="entry name" value="Jacalin"/>
    <property type="match status" value="1"/>
</dbReference>
<evidence type="ECO:0000256" key="1">
    <source>
        <dbReference type="ARBA" id="ARBA00022734"/>
    </source>
</evidence>
<dbReference type="InterPro" id="IPR001229">
    <property type="entry name" value="Jacalin-like_lectin_dom"/>
</dbReference>
<comment type="caution">
    <text evidence="3">The sequence shown here is derived from an EMBL/GenBank/DDBJ whole genome shotgun (WGS) entry which is preliminary data.</text>
</comment>
<accession>A0A0K9PBH8</accession>
<keyword evidence="4" id="KW-1185">Reference proteome</keyword>
<feature type="domain" description="Jacalin-type lectin" evidence="2">
    <location>
        <begin position="119"/>
        <end position="262"/>
    </location>
</feature>
<evidence type="ECO:0000259" key="2">
    <source>
        <dbReference type="PROSITE" id="PS51752"/>
    </source>
</evidence>
<dbReference type="EMBL" id="LFYR01000981">
    <property type="protein sequence ID" value="KMZ66324.1"/>
    <property type="molecule type" value="Genomic_DNA"/>
</dbReference>
<dbReference type="OMA" id="FHIAPVE"/>
<dbReference type="PROSITE" id="PS51752">
    <property type="entry name" value="JACALIN_LECTIN"/>
    <property type="match status" value="2"/>
</dbReference>
<dbReference type="InterPro" id="IPR036404">
    <property type="entry name" value="Jacalin-like_lectin_dom_sf"/>
</dbReference>
<sequence length="297" mass="33556">MIKSIMVFYCKSNGKVRYTDKVGGIGHIRKKIFFINNEYLTEVKGNHLEGVLTNITFISNLNNIFGPYGKNNGLVGTPFHLKGEKIVGFYGTTIGRKYISKIGSYFAFFQIGSTMCTGTWPFKPLELPFGGIPFDHKHHESIKTISIHCVEDVLCYFDVKYRNNGVLSWVITSEKVILKSDNPKKIVLDDDEYLTEVEGRYYYFLVYSLTFFSDKGNTFGPYGKEGFRYPPLSFHLKAGKIVGFHGIQGSFALRSIGFHIAPVESSGKSSIKMSTQTKLNIENPFAHNYIPKTIPKS</sequence>